<evidence type="ECO:0000313" key="1">
    <source>
        <dbReference type="EMBL" id="RAI43159.1"/>
    </source>
</evidence>
<name>A0A327KWG3_9BRAD</name>
<organism evidence="1 2">
    <name type="scientific">Rhodoplanes roseus</name>
    <dbReference type="NCBI Taxonomy" id="29409"/>
    <lineage>
        <taxon>Bacteria</taxon>
        <taxon>Pseudomonadati</taxon>
        <taxon>Pseudomonadota</taxon>
        <taxon>Alphaproteobacteria</taxon>
        <taxon>Hyphomicrobiales</taxon>
        <taxon>Nitrobacteraceae</taxon>
        <taxon>Rhodoplanes</taxon>
    </lineage>
</organism>
<evidence type="ECO:0000313" key="2">
    <source>
        <dbReference type="Proteomes" id="UP000249130"/>
    </source>
</evidence>
<accession>A0A327KWG3</accession>
<dbReference type="Proteomes" id="UP000249130">
    <property type="component" value="Unassembled WGS sequence"/>
</dbReference>
<comment type="caution">
    <text evidence="1">The sequence shown here is derived from an EMBL/GenBank/DDBJ whole genome shotgun (WGS) entry which is preliminary data.</text>
</comment>
<dbReference type="AlphaFoldDB" id="A0A327KWG3"/>
<dbReference type="EMBL" id="NPEX01000103">
    <property type="protein sequence ID" value="RAI43159.1"/>
    <property type="molecule type" value="Genomic_DNA"/>
</dbReference>
<reference evidence="1 2" key="1">
    <citation type="submission" date="2017-07" db="EMBL/GenBank/DDBJ databases">
        <title>Draft Genome Sequences of Select Purple Nonsulfur Bacteria.</title>
        <authorList>
            <person name="Lasarre B."/>
            <person name="Mckinlay J.B."/>
        </authorList>
    </citation>
    <scope>NUCLEOTIDE SEQUENCE [LARGE SCALE GENOMIC DNA]</scope>
    <source>
        <strain evidence="1 2">DSM 5909</strain>
    </source>
</reference>
<protein>
    <submittedName>
        <fullName evidence="1">Uncharacterized protein</fullName>
    </submittedName>
</protein>
<proteinExistence type="predicted"/>
<sequence>MGSFEDPVMAAIEAHRASHARYRDALSAAETAPGAASRSELDRLHAAVDAAAWALLEVRPVSPEGLMALATYAGDVVAAGNEWPAGWDQRFYAVIVRWPDD</sequence>
<keyword evidence="2" id="KW-1185">Reference proteome</keyword>
<gene>
    <name evidence="1" type="ORF">CH341_15800</name>
</gene>